<dbReference type="RefSeq" id="WP_211615058.1">
    <property type="nucleotide sequence ID" value="NZ_CAJNBK010000022.1"/>
</dbReference>
<dbReference type="InterPro" id="IPR012093">
    <property type="entry name" value="Pirin"/>
</dbReference>
<proteinExistence type="inferred from homology"/>
<gene>
    <name evidence="5" type="ORF">R69888_05572</name>
</gene>
<dbReference type="Proteomes" id="UP000672526">
    <property type="component" value="Unassembled WGS sequence"/>
</dbReference>
<dbReference type="SUPFAM" id="SSF51182">
    <property type="entry name" value="RmlC-like cupins"/>
    <property type="match status" value="1"/>
</dbReference>
<dbReference type="Gene3D" id="2.60.120.10">
    <property type="entry name" value="Jelly Rolls"/>
    <property type="match status" value="2"/>
</dbReference>
<dbReference type="CDD" id="cd02247">
    <property type="entry name" value="cupin_pirin_C"/>
    <property type="match status" value="1"/>
</dbReference>
<dbReference type="InterPro" id="IPR003829">
    <property type="entry name" value="Pirin_N_dom"/>
</dbReference>
<dbReference type="InterPro" id="IPR008778">
    <property type="entry name" value="Pirin_C_dom"/>
</dbReference>
<keyword evidence="6" id="KW-1185">Reference proteome</keyword>
<feature type="domain" description="Pirin N-terminal" evidence="3">
    <location>
        <begin position="45"/>
        <end position="133"/>
    </location>
</feature>
<dbReference type="EMBL" id="CAJNBK010000022">
    <property type="protein sequence ID" value="CAE6809022.1"/>
    <property type="molecule type" value="Genomic_DNA"/>
</dbReference>
<evidence type="ECO:0000313" key="5">
    <source>
        <dbReference type="EMBL" id="CAE6809022.1"/>
    </source>
</evidence>
<evidence type="ECO:0008006" key="7">
    <source>
        <dbReference type="Google" id="ProtNLM"/>
    </source>
</evidence>
<accession>A0ABM8SGT9</accession>
<dbReference type="Pfam" id="PF05726">
    <property type="entry name" value="Pirin_C"/>
    <property type="match status" value="1"/>
</dbReference>
<dbReference type="PIRSF" id="PIRSF006232">
    <property type="entry name" value="Pirin"/>
    <property type="match status" value="1"/>
</dbReference>
<comment type="similarity">
    <text evidence="1 2">Belongs to the pirin family.</text>
</comment>
<dbReference type="PANTHER" id="PTHR13903:SF8">
    <property type="entry name" value="PIRIN"/>
    <property type="match status" value="1"/>
</dbReference>
<protein>
    <recommendedName>
        <fullName evidence="7">Pirin family protein</fullName>
    </recommendedName>
</protein>
<comment type="caution">
    <text evidence="5">The sequence shown here is derived from an EMBL/GenBank/DDBJ whole genome shotgun (WGS) entry which is preliminary data.</text>
</comment>
<dbReference type="InterPro" id="IPR011051">
    <property type="entry name" value="RmlC_Cupin_sf"/>
</dbReference>
<name>A0ABM8SGT9_9BURK</name>
<evidence type="ECO:0000259" key="4">
    <source>
        <dbReference type="Pfam" id="PF05726"/>
    </source>
</evidence>
<evidence type="ECO:0000259" key="3">
    <source>
        <dbReference type="Pfam" id="PF02678"/>
    </source>
</evidence>
<organism evidence="5 6">
    <name type="scientific">Paraburkholderia haematera</name>
    <dbReference type="NCBI Taxonomy" id="2793077"/>
    <lineage>
        <taxon>Bacteria</taxon>
        <taxon>Pseudomonadati</taxon>
        <taxon>Pseudomonadota</taxon>
        <taxon>Betaproteobacteria</taxon>
        <taxon>Burkholderiales</taxon>
        <taxon>Burkholderiaceae</taxon>
        <taxon>Paraburkholderia</taxon>
    </lineage>
</organism>
<dbReference type="InterPro" id="IPR014710">
    <property type="entry name" value="RmlC-like_jellyroll"/>
</dbReference>
<evidence type="ECO:0000256" key="1">
    <source>
        <dbReference type="ARBA" id="ARBA00008416"/>
    </source>
</evidence>
<dbReference type="PANTHER" id="PTHR13903">
    <property type="entry name" value="PIRIN-RELATED"/>
    <property type="match status" value="1"/>
</dbReference>
<evidence type="ECO:0000313" key="6">
    <source>
        <dbReference type="Proteomes" id="UP000672526"/>
    </source>
</evidence>
<reference evidence="5 6" key="1">
    <citation type="submission" date="2021-02" db="EMBL/GenBank/DDBJ databases">
        <authorList>
            <person name="Vanwijnsberghe S."/>
        </authorList>
    </citation>
    <scope>NUCLEOTIDE SEQUENCE [LARGE SCALE GENOMIC DNA]</scope>
    <source>
        <strain evidence="5 6">LMG 31837</strain>
    </source>
</reference>
<dbReference type="Pfam" id="PF02678">
    <property type="entry name" value="Pirin"/>
    <property type="match status" value="1"/>
</dbReference>
<feature type="domain" description="Pirin C-terminal" evidence="4">
    <location>
        <begin position="194"/>
        <end position="291"/>
    </location>
</feature>
<evidence type="ECO:0000256" key="2">
    <source>
        <dbReference type="RuleBase" id="RU003457"/>
    </source>
</evidence>
<sequence>MMNPVGANVNTSTADDLVFSRTVAGTHLVVGNGCTISQFRYRQFGAQSMSPFVLVDHFHMWEPTFDVHPHAGFSAVTLTFEDTVGEMISVDSLGKSTVFGAGDLHWTTAGRGVLHTQKPKSSAAHIHALQIFVNLPAAMKWIEPDSFRVKARDIPVVTGRGWTVRVVVGEFNGARSPAVVPRPVLMLDGFITRKGESLFVPLAPQWNAWIYVIEGTLVTQDGVVKYGDQAVCAGAGDSEALVRLASLGTSHFVVLAGPRIDEPVFQEGPFVFESASSLSKAFSEFRAGRFGTVLDDETWG</sequence>